<dbReference type="GO" id="GO:0006307">
    <property type="term" value="P:DNA alkylation repair"/>
    <property type="evidence" value="ECO:0007669"/>
    <property type="project" value="UniProtKB-UniRule"/>
</dbReference>
<proteinExistence type="inferred from homology"/>
<keyword evidence="5 9" id="KW-0808">Transferase</keyword>
<dbReference type="AlphaFoldDB" id="A0A9D1XBY7"/>
<dbReference type="SUPFAM" id="SSF46767">
    <property type="entry name" value="Methylated DNA-protein cysteine methyltransferase, C-terminal domain"/>
    <property type="match status" value="1"/>
</dbReference>
<evidence type="ECO:0000256" key="2">
    <source>
        <dbReference type="ARBA" id="ARBA00008711"/>
    </source>
</evidence>
<dbReference type="Pfam" id="PF01035">
    <property type="entry name" value="DNA_binding_1"/>
    <property type="match status" value="1"/>
</dbReference>
<keyword evidence="6 9" id="KW-0227">DNA damage</keyword>
<dbReference type="InterPro" id="IPR001497">
    <property type="entry name" value="MethylDNA_cys_MeTrfase_AS"/>
</dbReference>
<evidence type="ECO:0000256" key="4">
    <source>
        <dbReference type="ARBA" id="ARBA00022603"/>
    </source>
</evidence>
<dbReference type="InterPro" id="IPR036631">
    <property type="entry name" value="MGMT_N_sf"/>
</dbReference>
<evidence type="ECO:0000313" key="12">
    <source>
        <dbReference type="EMBL" id="HIX75185.1"/>
    </source>
</evidence>
<dbReference type="EC" id="2.1.1.63" evidence="9"/>
<dbReference type="InterPro" id="IPR014048">
    <property type="entry name" value="MethylDNA_cys_MeTrfase_DNA-bd"/>
</dbReference>
<dbReference type="InterPro" id="IPR008332">
    <property type="entry name" value="MethylG_MeTrfase_N"/>
</dbReference>
<reference evidence="12" key="1">
    <citation type="journal article" date="2021" name="PeerJ">
        <title>Extensive microbial diversity within the chicken gut microbiome revealed by metagenomics and culture.</title>
        <authorList>
            <person name="Gilroy R."/>
            <person name="Ravi A."/>
            <person name="Getino M."/>
            <person name="Pursley I."/>
            <person name="Horton D.L."/>
            <person name="Alikhan N.F."/>
            <person name="Baker D."/>
            <person name="Gharbi K."/>
            <person name="Hall N."/>
            <person name="Watson M."/>
            <person name="Adriaenssens E.M."/>
            <person name="Foster-Nyarko E."/>
            <person name="Jarju S."/>
            <person name="Secka A."/>
            <person name="Antonio M."/>
            <person name="Oren A."/>
            <person name="Chaudhuri R.R."/>
            <person name="La Ragione R."/>
            <person name="Hildebrand F."/>
            <person name="Pallen M.J."/>
        </authorList>
    </citation>
    <scope>NUCLEOTIDE SEQUENCE</scope>
    <source>
        <strain evidence="12">ChiGjej6B6-14162</strain>
    </source>
</reference>
<comment type="subcellular location">
    <subcellularLocation>
        <location evidence="9">Cytoplasm</location>
    </subcellularLocation>
</comment>
<dbReference type="Gene3D" id="3.30.160.70">
    <property type="entry name" value="Methylated DNA-protein cysteine methyltransferase domain"/>
    <property type="match status" value="1"/>
</dbReference>
<dbReference type="PROSITE" id="PS00374">
    <property type="entry name" value="MGMT"/>
    <property type="match status" value="1"/>
</dbReference>
<evidence type="ECO:0000259" key="10">
    <source>
        <dbReference type="Pfam" id="PF01035"/>
    </source>
</evidence>
<keyword evidence="7 9" id="KW-0234">DNA repair</keyword>
<keyword evidence="3 9" id="KW-0963">Cytoplasm</keyword>
<evidence type="ECO:0000256" key="7">
    <source>
        <dbReference type="ARBA" id="ARBA00023204"/>
    </source>
</evidence>
<keyword evidence="4 9" id="KW-0489">Methyltransferase</keyword>
<evidence type="ECO:0000259" key="11">
    <source>
        <dbReference type="Pfam" id="PF02870"/>
    </source>
</evidence>
<dbReference type="CDD" id="cd06445">
    <property type="entry name" value="ATase"/>
    <property type="match status" value="1"/>
</dbReference>
<sequence>MHIIQIKRYQSPTGEMLIGTFENRVCLCDWTKGRRRESNDRRIQKTLNAIYQEEDTELAQQVIQQLNEYFAGSRQHFNLPLLLTGTPFQNRVWQALQAIPYGETCSYAELAQAIGNPKATRAVASANGSNPISILIPCHRVIGSDHKLVGYGGGIETKRFLLELERQNITIKDKPTVFQP</sequence>
<dbReference type="InterPro" id="IPR036388">
    <property type="entry name" value="WH-like_DNA-bd_sf"/>
</dbReference>
<name>A0A9D1XBY7_9BACT</name>
<dbReference type="Pfam" id="PF02870">
    <property type="entry name" value="Methyltransf_1N"/>
    <property type="match status" value="1"/>
</dbReference>
<comment type="function">
    <text evidence="9">Involved in the cellular defense against the biological effects of O6-methylguanine (O6-MeG) and O4-methylthymine (O4-MeT) in DNA. Repairs the methylated nucleobase in DNA by stoichiometrically transferring the methyl group to a cysteine residue in the enzyme. This is a suicide reaction: the enzyme is irreversibly inactivated.</text>
</comment>
<organism evidence="12 13">
    <name type="scientific">Candidatus Parabacteroides intestinipullorum</name>
    <dbReference type="NCBI Taxonomy" id="2838723"/>
    <lineage>
        <taxon>Bacteria</taxon>
        <taxon>Pseudomonadati</taxon>
        <taxon>Bacteroidota</taxon>
        <taxon>Bacteroidia</taxon>
        <taxon>Bacteroidales</taxon>
        <taxon>Tannerellaceae</taxon>
        <taxon>Parabacteroides</taxon>
    </lineage>
</organism>
<protein>
    <recommendedName>
        <fullName evidence="9">Methylated-DNA--protein-cysteine methyltransferase</fullName>
        <ecNumber evidence="9">2.1.1.63</ecNumber>
    </recommendedName>
    <alternativeName>
        <fullName evidence="9">6-O-methylguanine-DNA methyltransferase</fullName>
        <shortName evidence="9">MGMT</shortName>
    </alternativeName>
    <alternativeName>
        <fullName evidence="9">O-6-methylguanine-DNA-alkyltransferase</fullName>
    </alternativeName>
</protein>
<evidence type="ECO:0000256" key="5">
    <source>
        <dbReference type="ARBA" id="ARBA00022679"/>
    </source>
</evidence>
<dbReference type="SUPFAM" id="SSF53155">
    <property type="entry name" value="Methylated DNA-protein cysteine methyltransferase domain"/>
    <property type="match status" value="1"/>
</dbReference>
<dbReference type="GO" id="GO:0003908">
    <property type="term" value="F:methylated-DNA-[protein]-cysteine S-methyltransferase activity"/>
    <property type="evidence" value="ECO:0007669"/>
    <property type="project" value="UniProtKB-UniRule"/>
</dbReference>
<dbReference type="FunFam" id="1.10.10.10:FF:000214">
    <property type="entry name" value="Methylated-DNA--protein-cysteine methyltransferase"/>
    <property type="match status" value="1"/>
</dbReference>
<dbReference type="EMBL" id="DXEL01000061">
    <property type="protein sequence ID" value="HIX75185.1"/>
    <property type="molecule type" value="Genomic_DNA"/>
</dbReference>
<dbReference type="HAMAP" id="MF_00772">
    <property type="entry name" value="OGT"/>
    <property type="match status" value="1"/>
</dbReference>
<dbReference type="Gene3D" id="1.10.10.10">
    <property type="entry name" value="Winged helix-like DNA-binding domain superfamily/Winged helix DNA-binding domain"/>
    <property type="match status" value="1"/>
</dbReference>
<feature type="domain" description="Methylguanine DNA methyltransferase ribonuclease-like" evidence="11">
    <location>
        <begin position="9"/>
        <end position="82"/>
    </location>
</feature>
<comment type="catalytic activity">
    <reaction evidence="1 9">
        <text>a 4-O-methyl-thymidine in DNA + L-cysteinyl-[protein] = a thymidine in DNA + S-methyl-L-cysteinyl-[protein]</text>
        <dbReference type="Rhea" id="RHEA:53428"/>
        <dbReference type="Rhea" id="RHEA-COMP:10131"/>
        <dbReference type="Rhea" id="RHEA-COMP:10132"/>
        <dbReference type="Rhea" id="RHEA-COMP:13555"/>
        <dbReference type="Rhea" id="RHEA-COMP:13556"/>
        <dbReference type="ChEBI" id="CHEBI:29950"/>
        <dbReference type="ChEBI" id="CHEBI:82612"/>
        <dbReference type="ChEBI" id="CHEBI:137386"/>
        <dbReference type="ChEBI" id="CHEBI:137387"/>
        <dbReference type="EC" id="2.1.1.63"/>
    </reaction>
</comment>
<feature type="domain" description="Methylated-DNA-[protein]-cysteine S-methyltransferase DNA binding" evidence="10">
    <location>
        <begin position="87"/>
        <end position="166"/>
    </location>
</feature>
<comment type="similarity">
    <text evidence="2 9">Belongs to the MGMT family.</text>
</comment>
<evidence type="ECO:0000256" key="3">
    <source>
        <dbReference type="ARBA" id="ARBA00022490"/>
    </source>
</evidence>
<dbReference type="PANTHER" id="PTHR10815:SF5">
    <property type="entry name" value="METHYLATED-DNA--PROTEIN-CYSTEINE METHYLTRANSFERASE"/>
    <property type="match status" value="1"/>
</dbReference>
<dbReference type="NCBIfam" id="TIGR00589">
    <property type="entry name" value="ogt"/>
    <property type="match status" value="1"/>
</dbReference>
<feature type="active site" description="Nucleophile; methyl group acceptor" evidence="9">
    <location>
        <position position="138"/>
    </location>
</feature>
<comment type="catalytic activity">
    <reaction evidence="8 9">
        <text>a 6-O-methyl-2'-deoxyguanosine in DNA + L-cysteinyl-[protein] = S-methyl-L-cysteinyl-[protein] + a 2'-deoxyguanosine in DNA</text>
        <dbReference type="Rhea" id="RHEA:24000"/>
        <dbReference type="Rhea" id="RHEA-COMP:10131"/>
        <dbReference type="Rhea" id="RHEA-COMP:10132"/>
        <dbReference type="Rhea" id="RHEA-COMP:11367"/>
        <dbReference type="Rhea" id="RHEA-COMP:11368"/>
        <dbReference type="ChEBI" id="CHEBI:29950"/>
        <dbReference type="ChEBI" id="CHEBI:82612"/>
        <dbReference type="ChEBI" id="CHEBI:85445"/>
        <dbReference type="ChEBI" id="CHEBI:85448"/>
        <dbReference type="EC" id="2.1.1.63"/>
    </reaction>
</comment>
<comment type="miscellaneous">
    <text evidence="9">This enzyme catalyzes only one turnover and therefore is not strictly catalytic. According to one definition, an enzyme is a biocatalyst that acts repeatedly and over many reaction cycles.</text>
</comment>
<dbReference type="GO" id="GO:0005737">
    <property type="term" value="C:cytoplasm"/>
    <property type="evidence" value="ECO:0007669"/>
    <property type="project" value="UniProtKB-SubCell"/>
</dbReference>
<reference evidence="12" key="2">
    <citation type="submission" date="2021-04" db="EMBL/GenBank/DDBJ databases">
        <authorList>
            <person name="Gilroy R."/>
        </authorList>
    </citation>
    <scope>NUCLEOTIDE SEQUENCE</scope>
    <source>
        <strain evidence="12">ChiGjej6B6-14162</strain>
    </source>
</reference>
<dbReference type="GO" id="GO:0032259">
    <property type="term" value="P:methylation"/>
    <property type="evidence" value="ECO:0007669"/>
    <property type="project" value="UniProtKB-KW"/>
</dbReference>
<evidence type="ECO:0000256" key="8">
    <source>
        <dbReference type="ARBA" id="ARBA00049348"/>
    </source>
</evidence>
<evidence type="ECO:0000313" key="13">
    <source>
        <dbReference type="Proteomes" id="UP000886740"/>
    </source>
</evidence>
<dbReference type="Proteomes" id="UP000886740">
    <property type="component" value="Unassembled WGS sequence"/>
</dbReference>
<dbReference type="InterPro" id="IPR036217">
    <property type="entry name" value="MethylDNA_cys_MeTrfase_DNAb"/>
</dbReference>
<dbReference type="InterPro" id="IPR023546">
    <property type="entry name" value="MGMT"/>
</dbReference>
<accession>A0A9D1XBY7</accession>
<gene>
    <name evidence="12" type="ORF">H9977_09175</name>
</gene>
<comment type="caution">
    <text evidence="12">The sequence shown here is derived from an EMBL/GenBank/DDBJ whole genome shotgun (WGS) entry which is preliminary data.</text>
</comment>
<dbReference type="PANTHER" id="PTHR10815">
    <property type="entry name" value="METHYLATED-DNA--PROTEIN-CYSTEINE METHYLTRANSFERASE"/>
    <property type="match status" value="1"/>
</dbReference>
<evidence type="ECO:0000256" key="6">
    <source>
        <dbReference type="ARBA" id="ARBA00022763"/>
    </source>
</evidence>
<evidence type="ECO:0000256" key="1">
    <source>
        <dbReference type="ARBA" id="ARBA00001286"/>
    </source>
</evidence>
<evidence type="ECO:0000256" key="9">
    <source>
        <dbReference type="HAMAP-Rule" id="MF_00772"/>
    </source>
</evidence>